<keyword evidence="3" id="KW-0143">Chaperone</keyword>
<comment type="subcellular location">
    <subcellularLocation>
        <location evidence="1">Mitochondrion matrix</location>
    </subcellularLocation>
</comment>
<sequence length="124" mass="13643">MLDMATNANQLIPLAVNGHCRVGESTCGTCGRHVLTAFKGDGFAQAKAHDEIRARFEAARHLVDDSDVQKRLEDARDAANCLQDFVVQAALNDRGSFRIKVQPHQAEAMKDINLDSPDNMKIPK</sequence>
<dbReference type="GO" id="GO:0034551">
    <property type="term" value="P:mitochondrial respiratory chain complex III assembly"/>
    <property type="evidence" value="ECO:0007669"/>
    <property type="project" value="InterPro"/>
</dbReference>
<dbReference type="InterPro" id="IPR050435">
    <property type="entry name" value="MZM1/LYRM7"/>
</dbReference>
<dbReference type="PANTHER" id="PTHR46749:SF1">
    <property type="entry name" value="COMPLEX III ASSEMBLY FACTOR LYRM7"/>
    <property type="match status" value="1"/>
</dbReference>
<evidence type="ECO:0000256" key="1">
    <source>
        <dbReference type="ARBA" id="ARBA00004305"/>
    </source>
</evidence>
<dbReference type="Proteomes" id="UP000708148">
    <property type="component" value="Unassembled WGS sequence"/>
</dbReference>
<reference evidence="4" key="1">
    <citation type="submission" date="2020-12" db="EMBL/GenBank/DDBJ databases">
        <authorList>
            <person name="Iha C."/>
        </authorList>
    </citation>
    <scope>NUCLEOTIDE SEQUENCE</scope>
</reference>
<evidence type="ECO:0000313" key="5">
    <source>
        <dbReference type="Proteomes" id="UP000708148"/>
    </source>
</evidence>
<dbReference type="InterPro" id="IPR045298">
    <property type="entry name" value="Complex1_LYR_LYRM7"/>
</dbReference>
<gene>
    <name evidence="4" type="ORF">OSTQU699_LOCUS7964</name>
</gene>
<dbReference type="GO" id="GO:0005759">
    <property type="term" value="C:mitochondrial matrix"/>
    <property type="evidence" value="ECO:0007669"/>
    <property type="project" value="UniProtKB-SubCell"/>
</dbReference>
<keyword evidence="5" id="KW-1185">Reference proteome</keyword>
<evidence type="ECO:0000313" key="4">
    <source>
        <dbReference type="EMBL" id="CAD7702607.1"/>
    </source>
</evidence>
<organism evidence="4 5">
    <name type="scientific">Ostreobium quekettii</name>
    <dbReference type="NCBI Taxonomy" id="121088"/>
    <lineage>
        <taxon>Eukaryota</taxon>
        <taxon>Viridiplantae</taxon>
        <taxon>Chlorophyta</taxon>
        <taxon>core chlorophytes</taxon>
        <taxon>Ulvophyceae</taxon>
        <taxon>TCBD clade</taxon>
        <taxon>Bryopsidales</taxon>
        <taxon>Ostreobineae</taxon>
        <taxon>Ostreobiaceae</taxon>
        <taxon>Ostreobium</taxon>
    </lineage>
</organism>
<accession>A0A8S1J5Z4</accession>
<evidence type="ECO:0000256" key="3">
    <source>
        <dbReference type="ARBA" id="ARBA00023186"/>
    </source>
</evidence>
<proteinExistence type="predicted"/>
<dbReference type="AlphaFoldDB" id="A0A8S1J5Z4"/>
<keyword evidence="2" id="KW-0496">Mitochondrion</keyword>
<dbReference type="CDD" id="cd20267">
    <property type="entry name" value="Complex1_LYR_LYRM7"/>
    <property type="match status" value="1"/>
</dbReference>
<dbReference type="OrthoDB" id="529194at2759"/>
<name>A0A8S1J5Z4_9CHLO</name>
<dbReference type="GO" id="GO:0044183">
    <property type="term" value="F:protein folding chaperone"/>
    <property type="evidence" value="ECO:0007669"/>
    <property type="project" value="TreeGrafter"/>
</dbReference>
<evidence type="ECO:0000256" key="2">
    <source>
        <dbReference type="ARBA" id="ARBA00023128"/>
    </source>
</evidence>
<comment type="caution">
    <text evidence="4">The sequence shown here is derived from an EMBL/GenBank/DDBJ whole genome shotgun (WGS) entry which is preliminary data.</text>
</comment>
<protein>
    <submittedName>
        <fullName evidence="4">Uncharacterized protein</fullName>
    </submittedName>
</protein>
<dbReference type="PANTHER" id="PTHR46749">
    <property type="entry name" value="COMPLEX III ASSEMBLY FACTOR LYRM7"/>
    <property type="match status" value="1"/>
</dbReference>
<dbReference type="EMBL" id="CAJHUC010001889">
    <property type="protein sequence ID" value="CAD7702607.1"/>
    <property type="molecule type" value="Genomic_DNA"/>
</dbReference>